<gene>
    <name evidence="9" type="ORF">GV68_02740</name>
</gene>
<feature type="transmembrane region" description="Helical" evidence="7">
    <location>
        <begin position="54"/>
        <end position="73"/>
    </location>
</feature>
<evidence type="ECO:0000313" key="9">
    <source>
        <dbReference type="EMBL" id="KEQ08236.1"/>
    </source>
</evidence>
<dbReference type="InterPro" id="IPR020846">
    <property type="entry name" value="MFS_dom"/>
</dbReference>
<keyword evidence="4 7" id="KW-0812">Transmembrane</keyword>
<dbReference type="AlphaFoldDB" id="A0A922NZQ0"/>
<dbReference type="PROSITE" id="PS50850">
    <property type="entry name" value="MFS"/>
    <property type="match status" value="1"/>
</dbReference>
<evidence type="ECO:0000256" key="4">
    <source>
        <dbReference type="ARBA" id="ARBA00022692"/>
    </source>
</evidence>
<keyword evidence="2" id="KW-0813">Transport</keyword>
<comment type="caution">
    <text evidence="9">The sequence shown here is derived from an EMBL/GenBank/DDBJ whole genome shotgun (WGS) entry which is preliminary data.</text>
</comment>
<evidence type="ECO:0000256" key="3">
    <source>
        <dbReference type="ARBA" id="ARBA00022475"/>
    </source>
</evidence>
<dbReference type="SUPFAM" id="SSF103473">
    <property type="entry name" value="MFS general substrate transporter"/>
    <property type="match status" value="1"/>
</dbReference>
<feature type="transmembrane region" description="Helical" evidence="7">
    <location>
        <begin position="229"/>
        <end position="247"/>
    </location>
</feature>
<dbReference type="EMBL" id="JOKJ01000010">
    <property type="protein sequence ID" value="KEQ08236.1"/>
    <property type="molecule type" value="Genomic_DNA"/>
</dbReference>
<name>A0A922NZQ0_9HYPH</name>
<accession>A0A922NZQ0</accession>
<feature type="transmembrane region" description="Helical" evidence="7">
    <location>
        <begin position="357"/>
        <end position="376"/>
    </location>
</feature>
<evidence type="ECO:0000256" key="5">
    <source>
        <dbReference type="ARBA" id="ARBA00022989"/>
    </source>
</evidence>
<evidence type="ECO:0000256" key="6">
    <source>
        <dbReference type="ARBA" id="ARBA00023136"/>
    </source>
</evidence>
<evidence type="ECO:0000259" key="8">
    <source>
        <dbReference type="PROSITE" id="PS50850"/>
    </source>
</evidence>
<feature type="transmembrane region" description="Helical" evidence="7">
    <location>
        <begin position="382"/>
        <end position="400"/>
    </location>
</feature>
<protein>
    <recommendedName>
        <fullName evidence="8">Major facilitator superfamily (MFS) profile domain-containing protein</fullName>
    </recommendedName>
</protein>
<feature type="transmembrane region" description="Helical" evidence="7">
    <location>
        <begin position="267"/>
        <end position="286"/>
    </location>
</feature>
<dbReference type="RefSeq" id="WP_037168483.1">
    <property type="nucleotide sequence ID" value="NZ_JOKI01000024.1"/>
</dbReference>
<dbReference type="OrthoDB" id="7283966at2"/>
<reference evidence="9 10" key="1">
    <citation type="submission" date="2014-06" db="EMBL/GenBank/DDBJ databases">
        <title>Rhizobium pelagicum/R2-400B4.</title>
        <authorList>
            <person name="Kimes N.E."/>
            <person name="Lopez-Perez M."/>
        </authorList>
    </citation>
    <scope>NUCLEOTIDE SEQUENCE [LARGE SCALE GENOMIC DNA]</scope>
    <source>
        <strain evidence="9 10">R2-400B4</strain>
    </source>
</reference>
<dbReference type="CDD" id="cd06173">
    <property type="entry name" value="MFS_MefA_like"/>
    <property type="match status" value="1"/>
</dbReference>
<dbReference type="GO" id="GO:0022857">
    <property type="term" value="F:transmembrane transporter activity"/>
    <property type="evidence" value="ECO:0007669"/>
    <property type="project" value="InterPro"/>
</dbReference>
<evidence type="ECO:0000313" key="10">
    <source>
        <dbReference type="Proteomes" id="UP000052167"/>
    </source>
</evidence>
<evidence type="ECO:0000256" key="7">
    <source>
        <dbReference type="SAM" id="Phobius"/>
    </source>
</evidence>
<dbReference type="PANTHER" id="PTHR23513">
    <property type="entry name" value="INTEGRAL MEMBRANE EFFLUX PROTEIN-RELATED"/>
    <property type="match status" value="1"/>
</dbReference>
<feature type="transmembrane region" description="Helical" evidence="7">
    <location>
        <begin position="293"/>
        <end position="311"/>
    </location>
</feature>
<sequence length="412" mass="43766">MAGWSQSRIGKAFSALGHRNYRLMWTGTLVSNTGDWMDQVALNWLVVSTTGSPFHLALVNLCRGLPILLFVLVGGAMADRLPRRRLMMLTQSAAMALAVFLAVMVLWAGAPLWAILLVATGRGIFTAFNMPVRHSLVSELVPRSDLPNAIALHSMTVNLTKILGPALAGVIIGTLGTGVCFALNAASFVVVIRSLQAMRFPPESERPPSLSIGRSILEGMAYVRAERTVLLLVLIALVPTFFGQPYLSMLTLFAHDVFQTGPEGLGLLTAFAAGGSVAGALTLASLPKVAASGWWMMAFLLGFGALLIAFAANPFLLAAPVLLVVTGAFHIAYNAANNTILQLRIPNEVRGRVISILMLNRGLVQLGTAATAATAGLIGARWALGINGLIILVLGALVLMRERQITRLQGAE</sequence>
<comment type="subcellular location">
    <subcellularLocation>
        <location evidence="1">Cell membrane</location>
        <topology evidence="1">Multi-pass membrane protein</topology>
    </subcellularLocation>
</comment>
<dbReference type="GO" id="GO:0005886">
    <property type="term" value="C:plasma membrane"/>
    <property type="evidence" value="ECO:0007669"/>
    <property type="project" value="UniProtKB-SubCell"/>
</dbReference>
<feature type="transmembrane region" description="Helical" evidence="7">
    <location>
        <begin position="317"/>
        <end position="336"/>
    </location>
</feature>
<keyword evidence="3" id="KW-1003">Cell membrane</keyword>
<keyword evidence="10" id="KW-1185">Reference proteome</keyword>
<dbReference type="Gene3D" id="1.20.1250.20">
    <property type="entry name" value="MFS general substrate transporter like domains"/>
    <property type="match status" value="1"/>
</dbReference>
<keyword evidence="5 7" id="KW-1133">Transmembrane helix</keyword>
<feature type="transmembrane region" description="Helical" evidence="7">
    <location>
        <begin position="162"/>
        <end position="192"/>
    </location>
</feature>
<feature type="domain" description="Major facilitator superfamily (MFS) profile" evidence="8">
    <location>
        <begin position="1"/>
        <end position="403"/>
    </location>
</feature>
<dbReference type="PANTHER" id="PTHR23513:SF11">
    <property type="entry name" value="STAPHYLOFERRIN A TRANSPORTER"/>
    <property type="match status" value="1"/>
</dbReference>
<dbReference type="Proteomes" id="UP000052167">
    <property type="component" value="Unassembled WGS sequence"/>
</dbReference>
<keyword evidence="6 7" id="KW-0472">Membrane</keyword>
<evidence type="ECO:0000256" key="1">
    <source>
        <dbReference type="ARBA" id="ARBA00004651"/>
    </source>
</evidence>
<organism evidence="9 10">
    <name type="scientific">Pseudorhizobium pelagicum</name>
    <dbReference type="NCBI Taxonomy" id="1509405"/>
    <lineage>
        <taxon>Bacteria</taxon>
        <taxon>Pseudomonadati</taxon>
        <taxon>Pseudomonadota</taxon>
        <taxon>Alphaproteobacteria</taxon>
        <taxon>Hyphomicrobiales</taxon>
        <taxon>Rhizobiaceae</taxon>
        <taxon>Rhizobium/Agrobacterium group</taxon>
        <taxon>Pseudorhizobium</taxon>
    </lineage>
</organism>
<dbReference type="Pfam" id="PF05977">
    <property type="entry name" value="MFS_3"/>
    <property type="match status" value="1"/>
</dbReference>
<feature type="transmembrane region" description="Helical" evidence="7">
    <location>
        <begin position="94"/>
        <end position="119"/>
    </location>
</feature>
<dbReference type="InterPro" id="IPR010290">
    <property type="entry name" value="TM_effector"/>
</dbReference>
<proteinExistence type="predicted"/>
<dbReference type="InterPro" id="IPR036259">
    <property type="entry name" value="MFS_trans_sf"/>
</dbReference>
<evidence type="ECO:0000256" key="2">
    <source>
        <dbReference type="ARBA" id="ARBA00022448"/>
    </source>
</evidence>